<evidence type="ECO:0000313" key="2">
    <source>
        <dbReference type="Proteomes" id="UP000634139"/>
    </source>
</evidence>
<evidence type="ECO:0000313" key="1">
    <source>
        <dbReference type="EMBL" id="GGZ89513.1"/>
    </source>
</evidence>
<dbReference type="Proteomes" id="UP000634139">
    <property type="component" value="Unassembled WGS sequence"/>
</dbReference>
<comment type="caution">
    <text evidence="1">The sequence shown here is derived from an EMBL/GenBank/DDBJ whole genome shotgun (WGS) entry which is preliminary data.</text>
</comment>
<organism evidence="1 2">
    <name type="scientific">Novosphingobium arvoryzae</name>
    <dbReference type="NCBI Taxonomy" id="1256514"/>
    <lineage>
        <taxon>Bacteria</taxon>
        <taxon>Pseudomonadati</taxon>
        <taxon>Pseudomonadota</taxon>
        <taxon>Alphaproteobacteria</taxon>
        <taxon>Sphingomonadales</taxon>
        <taxon>Sphingomonadaceae</taxon>
        <taxon>Novosphingobium</taxon>
    </lineage>
</organism>
<gene>
    <name evidence="1" type="ORF">GCM10011617_05860</name>
</gene>
<reference evidence="1" key="1">
    <citation type="journal article" date="2014" name="Int. J. Syst. Evol. Microbiol.">
        <title>Complete genome sequence of Corynebacterium casei LMG S-19264T (=DSM 44701T), isolated from a smear-ripened cheese.</title>
        <authorList>
            <consortium name="US DOE Joint Genome Institute (JGI-PGF)"/>
            <person name="Walter F."/>
            <person name="Albersmeier A."/>
            <person name="Kalinowski J."/>
            <person name="Ruckert C."/>
        </authorList>
    </citation>
    <scope>NUCLEOTIDE SEQUENCE</scope>
    <source>
        <strain evidence="1">KCTC 32422</strain>
    </source>
</reference>
<sequence>MRMEHSGAGCSTVDYCEWFKQPSPQAQRQSNLRALVKFGEKGPALVKKAGRELEVMDMHAYPPLGSQDALSEMGGAEQHAFNYESIYSDHYAPASMRIASLP</sequence>
<proteinExistence type="predicted"/>
<dbReference type="AlphaFoldDB" id="A0A918R828"/>
<accession>A0A918R828</accession>
<dbReference type="EMBL" id="BMZD01000001">
    <property type="protein sequence ID" value="GGZ89513.1"/>
    <property type="molecule type" value="Genomic_DNA"/>
</dbReference>
<reference evidence="1" key="2">
    <citation type="submission" date="2020-09" db="EMBL/GenBank/DDBJ databases">
        <authorList>
            <person name="Sun Q."/>
            <person name="Kim S."/>
        </authorList>
    </citation>
    <scope>NUCLEOTIDE SEQUENCE</scope>
    <source>
        <strain evidence="1">KCTC 32422</strain>
    </source>
</reference>
<protein>
    <submittedName>
        <fullName evidence="1">Uncharacterized protein</fullName>
    </submittedName>
</protein>
<name>A0A918R828_9SPHN</name>
<keyword evidence="2" id="KW-1185">Reference proteome</keyword>